<name>A0A9W5Y726_9FIRM</name>
<feature type="transmembrane region" description="Helical" evidence="1">
    <location>
        <begin position="58"/>
        <end position="78"/>
    </location>
</feature>
<proteinExistence type="predicted"/>
<dbReference type="Proteomes" id="UP001144256">
    <property type="component" value="Unassembled WGS sequence"/>
</dbReference>
<organism evidence="2 3">
    <name type="scientific">Vallitalea longa</name>
    <dbReference type="NCBI Taxonomy" id="2936439"/>
    <lineage>
        <taxon>Bacteria</taxon>
        <taxon>Bacillati</taxon>
        <taxon>Bacillota</taxon>
        <taxon>Clostridia</taxon>
        <taxon>Lachnospirales</taxon>
        <taxon>Vallitaleaceae</taxon>
        <taxon>Vallitalea</taxon>
    </lineage>
</organism>
<evidence type="ECO:0000313" key="2">
    <source>
        <dbReference type="EMBL" id="GKX27655.1"/>
    </source>
</evidence>
<protein>
    <submittedName>
        <fullName evidence="2">Uncharacterized protein</fullName>
    </submittedName>
</protein>
<dbReference type="Pfam" id="PF13630">
    <property type="entry name" value="SdpI"/>
    <property type="match status" value="1"/>
</dbReference>
<evidence type="ECO:0000256" key="1">
    <source>
        <dbReference type="SAM" id="Phobius"/>
    </source>
</evidence>
<keyword evidence="1" id="KW-0812">Transmembrane</keyword>
<dbReference type="RefSeq" id="WP_281811159.1">
    <property type="nucleotide sequence ID" value="NZ_BRLB01000001.1"/>
</dbReference>
<dbReference type="AlphaFoldDB" id="A0A9W5Y726"/>
<dbReference type="EMBL" id="BRLB01000001">
    <property type="protein sequence ID" value="GKX27655.1"/>
    <property type="molecule type" value="Genomic_DNA"/>
</dbReference>
<comment type="caution">
    <text evidence="2">The sequence shown here is derived from an EMBL/GenBank/DDBJ whole genome shotgun (WGS) entry which is preliminary data.</text>
</comment>
<sequence>MGNYIPKTNNNYTHGIRPKSLVNNKRLWRKANRTMGFTFVILGILTMVSIVLPVNYSIYAVVLTITVVIIETVIFMILSNSNKKEKVV</sequence>
<reference evidence="2" key="1">
    <citation type="submission" date="2022-06" db="EMBL/GenBank/DDBJ databases">
        <title>Vallitalea longa sp. nov., an anaerobic bacterium isolated from marine sediment.</title>
        <authorList>
            <person name="Hirano S."/>
            <person name="Terahara T."/>
            <person name="Mori K."/>
            <person name="Hamada M."/>
            <person name="Matsumoto R."/>
            <person name="Kobayashi T."/>
        </authorList>
    </citation>
    <scope>NUCLEOTIDE SEQUENCE</scope>
    <source>
        <strain evidence="2">SH18-1</strain>
    </source>
</reference>
<evidence type="ECO:0000313" key="3">
    <source>
        <dbReference type="Proteomes" id="UP001144256"/>
    </source>
</evidence>
<accession>A0A9W5Y726</accession>
<keyword evidence="1" id="KW-0472">Membrane</keyword>
<keyword evidence="3" id="KW-1185">Reference proteome</keyword>
<dbReference type="InterPro" id="IPR025962">
    <property type="entry name" value="SdpI/YhfL"/>
</dbReference>
<keyword evidence="1" id="KW-1133">Transmembrane helix</keyword>
<gene>
    <name evidence="2" type="ORF">SH1V18_01350</name>
</gene>
<feature type="transmembrane region" description="Helical" evidence="1">
    <location>
        <begin position="34"/>
        <end position="52"/>
    </location>
</feature>